<keyword evidence="5" id="KW-0547">Nucleotide-binding</keyword>
<dbReference type="SUPFAM" id="SSF56112">
    <property type="entry name" value="Protein kinase-like (PK-like)"/>
    <property type="match status" value="1"/>
</dbReference>
<accession>A0ABU2JG42</accession>
<dbReference type="Pfam" id="PF01636">
    <property type="entry name" value="APH"/>
    <property type="match status" value="1"/>
</dbReference>
<dbReference type="EMBL" id="JAVREH010000058">
    <property type="protein sequence ID" value="MDT0263902.1"/>
    <property type="molecule type" value="Genomic_DNA"/>
</dbReference>
<comment type="similarity">
    <text evidence="1">Belongs to the methylthioribose kinase family.</text>
</comment>
<keyword evidence="6 9" id="KW-0418">Kinase</keyword>
<protein>
    <recommendedName>
        <fullName evidence="3">S-methyl-5-thioribose kinase</fullName>
        <ecNumber evidence="3">2.7.1.100</ecNumber>
    </recommendedName>
</protein>
<dbReference type="EC" id="2.7.1.100" evidence="3"/>
<evidence type="ECO:0000256" key="2">
    <source>
        <dbReference type="ARBA" id="ARBA00011738"/>
    </source>
</evidence>
<dbReference type="InterPro" id="IPR009212">
    <property type="entry name" value="Methylthioribose_kinase"/>
</dbReference>
<comment type="caution">
    <text evidence="9">The sequence shown here is derived from an EMBL/GenBank/DDBJ whole genome shotgun (WGS) entry which is preliminary data.</text>
</comment>
<dbReference type="InterPro" id="IPR011009">
    <property type="entry name" value="Kinase-like_dom_sf"/>
</dbReference>
<evidence type="ECO:0000256" key="1">
    <source>
        <dbReference type="ARBA" id="ARBA00010165"/>
    </source>
</evidence>
<dbReference type="GO" id="GO:0046522">
    <property type="term" value="F:S-methyl-5-thioribose kinase activity"/>
    <property type="evidence" value="ECO:0007669"/>
    <property type="project" value="UniProtKB-EC"/>
</dbReference>
<evidence type="ECO:0000313" key="10">
    <source>
        <dbReference type="Proteomes" id="UP001183176"/>
    </source>
</evidence>
<evidence type="ECO:0000259" key="8">
    <source>
        <dbReference type="Pfam" id="PF01636"/>
    </source>
</evidence>
<evidence type="ECO:0000313" key="9">
    <source>
        <dbReference type="EMBL" id="MDT0263902.1"/>
    </source>
</evidence>
<proteinExistence type="inferred from homology"/>
<keyword evidence="7" id="KW-0067">ATP-binding</keyword>
<keyword evidence="4 9" id="KW-0808">Transferase</keyword>
<dbReference type="PANTHER" id="PTHR34273:SF2">
    <property type="entry name" value="METHYLTHIORIBOSE KINASE"/>
    <property type="match status" value="1"/>
</dbReference>
<sequence>MDWTSGYVPLDEQSVLDFARPFLDEDPLDATEIGDGNLNVVFRVRGATSSVIVKQALPYLRVAGEAWPLTRHRARIEANAIDVHTKLAPGVLPYTIDFNEQMSALVLEDLSEHVTWRESLIAGQVLDGVADAVGRYSAAVILGTSDLLLPSRQRKVLRQGFVYSELCLVTEDLIFTAPYTDAESNRYDDETAPLARALQHDRLLRSAAAEMRFAFKTRDEALIHGDLHTGSVMSKAGDTRVIDLEFAFFGPFGFDPGVLLANLALSRLAHEESGNLAFCRVVDGYAADYWAALMDETKRLWNPAEPWYARFLSQFIGDAARFAGLEMIRRIVGLAHAKDIDSLALPARAIAQSRGISGGRALLLGGTVHTFEDLWHRAVGEDANP</sequence>
<dbReference type="NCBIfam" id="TIGR01767">
    <property type="entry name" value="MTRK"/>
    <property type="match status" value="1"/>
</dbReference>
<dbReference type="Proteomes" id="UP001183176">
    <property type="component" value="Unassembled WGS sequence"/>
</dbReference>
<dbReference type="Gene3D" id="3.30.200.20">
    <property type="entry name" value="Phosphorylase Kinase, domain 1"/>
    <property type="match status" value="1"/>
</dbReference>
<keyword evidence="10" id="KW-1185">Reference proteome</keyword>
<reference evidence="10" key="1">
    <citation type="submission" date="2023-07" db="EMBL/GenBank/DDBJ databases">
        <title>30 novel species of actinomycetes from the DSMZ collection.</title>
        <authorList>
            <person name="Nouioui I."/>
        </authorList>
    </citation>
    <scope>NUCLEOTIDE SEQUENCE [LARGE SCALE GENOMIC DNA]</scope>
    <source>
        <strain evidence="10">DSM 44399</strain>
    </source>
</reference>
<comment type="subunit">
    <text evidence="2">Homodimer.</text>
</comment>
<gene>
    <name evidence="9" type="primary">mtnK</name>
    <name evidence="9" type="ORF">RM423_21230</name>
</gene>
<evidence type="ECO:0000256" key="6">
    <source>
        <dbReference type="ARBA" id="ARBA00022777"/>
    </source>
</evidence>
<dbReference type="PANTHER" id="PTHR34273">
    <property type="entry name" value="METHYLTHIORIBOSE KINASE"/>
    <property type="match status" value="1"/>
</dbReference>
<feature type="domain" description="Aminoglycoside phosphotransferase" evidence="8">
    <location>
        <begin position="30"/>
        <end position="262"/>
    </location>
</feature>
<dbReference type="Gene3D" id="3.90.1200.10">
    <property type="match status" value="1"/>
</dbReference>
<evidence type="ECO:0000256" key="4">
    <source>
        <dbReference type="ARBA" id="ARBA00022679"/>
    </source>
</evidence>
<dbReference type="InterPro" id="IPR002575">
    <property type="entry name" value="Aminoglycoside_PTrfase"/>
</dbReference>
<organism evidence="9 10">
    <name type="scientific">Jatrophihabitans lederbergiae</name>
    <dbReference type="NCBI Taxonomy" id="3075547"/>
    <lineage>
        <taxon>Bacteria</taxon>
        <taxon>Bacillati</taxon>
        <taxon>Actinomycetota</taxon>
        <taxon>Actinomycetes</taxon>
        <taxon>Jatrophihabitantales</taxon>
        <taxon>Jatrophihabitantaceae</taxon>
        <taxon>Jatrophihabitans</taxon>
    </lineage>
</organism>
<evidence type="ECO:0000256" key="7">
    <source>
        <dbReference type="ARBA" id="ARBA00022840"/>
    </source>
</evidence>
<evidence type="ECO:0000256" key="3">
    <source>
        <dbReference type="ARBA" id="ARBA00012128"/>
    </source>
</evidence>
<dbReference type="RefSeq" id="WP_311425045.1">
    <property type="nucleotide sequence ID" value="NZ_JAVREH010000058.1"/>
</dbReference>
<evidence type="ECO:0000256" key="5">
    <source>
        <dbReference type="ARBA" id="ARBA00022741"/>
    </source>
</evidence>
<name>A0ABU2JG42_9ACTN</name>